<reference evidence="3 4" key="1">
    <citation type="submission" date="2018-06" db="EMBL/GenBank/DDBJ databases">
        <title>Genomic Encyclopedia of Type Strains, Phase IV (KMG-IV): sequencing the most valuable type-strain genomes for metagenomic binning, comparative biology and taxonomic classification.</title>
        <authorList>
            <person name="Goeker M."/>
        </authorList>
    </citation>
    <scope>NUCLEOTIDE SEQUENCE [LARGE SCALE GENOMIC DNA]</scope>
    <source>
        <strain evidence="3 4">DSM 25619</strain>
    </source>
</reference>
<dbReference type="InterPro" id="IPR035437">
    <property type="entry name" value="SNase_OB-fold_sf"/>
</dbReference>
<dbReference type="Pfam" id="PF00565">
    <property type="entry name" value="SNase"/>
    <property type="match status" value="1"/>
</dbReference>
<evidence type="ECO:0000256" key="1">
    <source>
        <dbReference type="SAM" id="MobiDB-lite"/>
    </source>
</evidence>
<sequence length="219" mass="24688">MKPRASGRRPQPYRPRTPRRQYRRPQRTPYSFLRRSGIAAALLLLAIYAALQTFMPDWPGLLSADSPFRPQNSTNNRTQPAPAQLSGRGSSLHIYDGDTIAIQGQRIRFKGMDTPESAQSCTLDGKAYACGDRATAELRKLIGGETVTCTSEGRDQYKRILAYCSAGTTDLNRTMVETGWAVSYGLYQREEADARKNKRGLWAGEFERPAKWRKNNQPR</sequence>
<dbReference type="SMART" id="SM00318">
    <property type="entry name" value="SNc"/>
    <property type="match status" value="1"/>
</dbReference>
<dbReference type="AlphaFoldDB" id="A0A366DZ19"/>
<feature type="region of interest" description="Disordered" evidence="1">
    <location>
        <begin position="1"/>
        <end position="28"/>
    </location>
</feature>
<proteinExistence type="predicted"/>
<feature type="compositionally biased region" description="Polar residues" evidence="1">
    <location>
        <begin position="69"/>
        <end position="81"/>
    </location>
</feature>
<feature type="region of interest" description="Disordered" evidence="1">
    <location>
        <begin position="66"/>
        <end position="89"/>
    </location>
</feature>
<evidence type="ECO:0000313" key="3">
    <source>
        <dbReference type="EMBL" id="RBO95135.1"/>
    </source>
</evidence>
<dbReference type="OrthoDB" id="9805504at2"/>
<gene>
    <name evidence="3" type="ORF">DFR47_104504</name>
</gene>
<accession>A0A366DZ19</accession>
<dbReference type="PANTHER" id="PTHR12302:SF26">
    <property type="entry name" value="BLR1266 PROTEIN"/>
    <property type="match status" value="1"/>
</dbReference>
<name>A0A366DZ19_9HYPH</name>
<dbReference type="SUPFAM" id="SSF50199">
    <property type="entry name" value="Staphylococcal nuclease"/>
    <property type="match status" value="1"/>
</dbReference>
<feature type="compositionally biased region" description="Basic residues" evidence="1">
    <location>
        <begin position="16"/>
        <end position="26"/>
    </location>
</feature>
<keyword evidence="3" id="KW-0255">Endonuclease</keyword>
<dbReference type="EMBL" id="QNRH01000004">
    <property type="protein sequence ID" value="RBO95135.1"/>
    <property type="molecule type" value="Genomic_DNA"/>
</dbReference>
<dbReference type="Gene3D" id="2.40.50.90">
    <property type="match status" value="1"/>
</dbReference>
<organism evidence="3 4">
    <name type="scientific">Pseudochrobactrum asaccharolyticum</name>
    <dbReference type="NCBI Taxonomy" id="354351"/>
    <lineage>
        <taxon>Bacteria</taxon>
        <taxon>Pseudomonadati</taxon>
        <taxon>Pseudomonadota</taxon>
        <taxon>Alphaproteobacteria</taxon>
        <taxon>Hyphomicrobiales</taxon>
        <taxon>Brucellaceae</taxon>
        <taxon>Pseudochrobactrum</taxon>
    </lineage>
</organism>
<feature type="domain" description="TNase-like" evidence="2">
    <location>
        <begin position="85"/>
        <end position="204"/>
    </location>
</feature>
<dbReference type="RefSeq" id="WP_113944957.1">
    <property type="nucleotide sequence ID" value="NZ_JBHEEG010000001.1"/>
</dbReference>
<dbReference type="PROSITE" id="PS50830">
    <property type="entry name" value="TNASE_3"/>
    <property type="match status" value="1"/>
</dbReference>
<dbReference type="InterPro" id="IPR016071">
    <property type="entry name" value="Staphylococal_nuclease_OB-fold"/>
</dbReference>
<evidence type="ECO:0000259" key="2">
    <source>
        <dbReference type="PROSITE" id="PS50830"/>
    </source>
</evidence>
<keyword evidence="4" id="KW-1185">Reference proteome</keyword>
<protein>
    <submittedName>
        <fullName evidence="3">Endonuclease YncB(Thermonuclease family)</fullName>
    </submittedName>
</protein>
<evidence type="ECO:0000313" key="4">
    <source>
        <dbReference type="Proteomes" id="UP000252893"/>
    </source>
</evidence>
<dbReference type="PANTHER" id="PTHR12302">
    <property type="entry name" value="EBNA2 BINDING PROTEIN P100"/>
    <property type="match status" value="1"/>
</dbReference>
<dbReference type="GO" id="GO:0004519">
    <property type="term" value="F:endonuclease activity"/>
    <property type="evidence" value="ECO:0007669"/>
    <property type="project" value="UniProtKB-KW"/>
</dbReference>
<keyword evidence="3" id="KW-0378">Hydrolase</keyword>
<dbReference type="Proteomes" id="UP000252893">
    <property type="component" value="Unassembled WGS sequence"/>
</dbReference>
<keyword evidence="3" id="KW-0540">Nuclease</keyword>
<comment type="caution">
    <text evidence="3">The sequence shown here is derived from an EMBL/GenBank/DDBJ whole genome shotgun (WGS) entry which is preliminary data.</text>
</comment>